<protein>
    <submittedName>
        <fullName evidence="2">tRNA threonylcarbamoyl adenosine modification protein (Sua5/YciO/YrdC/YwlC family)</fullName>
    </submittedName>
</protein>
<feature type="domain" description="YrdC-like" evidence="1">
    <location>
        <begin position="14"/>
        <end position="204"/>
    </location>
</feature>
<dbReference type="InterPro" id="IPR006070">
    <property type="entry name" value="Sua5-like_dom"/>
</dbReference>
<reference evidence="2 3" key="1">
    <citation type="submission" date="2018-07" db="EMBL/GenBank/DDBJ databases">
        <title>Genomic Encyclopedia of Type Strains, Phase IV (KMG-IV): sequencing the most valuable type-strain genomes for metagenomic binning, comparative biology and taxonomic classification.</title>
        <authorList>
            <person name="Goeker M."/>
        </authorList>
    </citation>
    <scope>NUCLEOTIDE SEQUENCE [LARGE SCALE GENOMIC DNA]</scope>
    <source>
        <strain evidence="2 3">DSM 100911</strain>
    </source>
</reference>
<dbReference type="InterPro" id="IPR017945">
    <property type="entry name" value="DHBP_synth_RibB-like_a/b_dom"/>
</dbReference>
<evidence type="ECO:0000313" key="2">
    <source>
        <dbReference type="EMBL" id="RCX09434.1"/>
    </source>
</evidence>
<proteinExistence type="predicted"/>
<dbReference type="EMBL" id="QPJU01000005">
    <property type="protein sequence ID" value="RCX09434.1"/>
    <property type="molecule type" value="Genomic_DNA"/>
</dbReference>
<evidence type="ECO:0000313" key="3">
    <source>
        <dbReference type="Proteomes" id="UP000252174"/>
    </source>
</evidence>
<dbReference type="PANTHER" id="PTHR42828:SF3">
    <property type="entry name" value="THREONYLCARBAMOYL-AMP SYNTHASE"/>
    <property type="match status" value="1"/>
</dbReference>
<dbReference type="InterPro" id="IPR052532">
    <property type="entry name" value="SUA5_domain"/>
</dbReference>
<sequence>MAQFFEVHPDNPQPRLLRQAAALLQQGGVLAVPTDSSYALVCQLDDKQAVERLRRVRQVDDKHLLTLLCSDLSQLANYARVDNRQYRLLKLGTPGPYTFILEASKEVPRRVSHPQRKTIGLRVPAHKGLQMLLELHGAPLLATTLIPPGESAPLNDAQDIRARYEHLVDAVVDAGPCPAEPTTVIDLVPMATGGEPVVLREGRGSLEALGL</sequence>
<dbReference type="GO" id="GO:0003725">
    <property type="term" value="F:double-stranded RNA binding"/>
    <property type="evidence" value="ECO:0007669"/>
    <property type="project" value="InterPro"/>
</dbReference>
<evidence type="ECO:0000259" key="1">
    <source>
        <dbReference type="PROSITE" id="PS51163"/>
    </source>
</evidence>
<gene>
    <name evidence="2" type="ORF">DFR45_10563</name>
</gene>
<accession>A0A369APQ5</accession>
<dbReference type="OrthoDB" id="9781656at2"/>
<dbReference type="PANTHER" id="PTHR42828">
    <property type="entry name" value="DHBP SYNTHASE RIBB-LIKE ALPHA/BETA DOMAIN-CONTAINING PROTEIN"/>
    <property type="match status" value="1"/>
</dbReference>
<dbReference type="SUPFAM" id="SSF55821">
    <property type="entry name" value="YrdC/RibB"/>
    <property type="match status" value="1"/>
</dbReference>
<organism evidence="2 3">
    <name type="scientific">Extensimonas vulgaris</name>
    <dbReference type="NCBI Taxonomy" id="1031594"/>
    <lineage>
        <taxon>Bacteria</taxon>
        <taxon>Pseudomonadati</taxon>
        <taxon>Pseudomonadota</taxon>
        <taxon>Betaproteobacteria</taxon>
        <taxon>Burkholderiales</taxon>
        <taxon>Comamonadaceae</taxon>
        <taxon>Extensimonas</taxon>
    </lineage>
</organism>
<dbReference type="NCBIfam" id="TIGR00057">
    <property type="entry name" value="L-threonylcarbamoyladenylate synthase"/>
    <property type="match status" value="1"/>
</dbReference>
<dbReference type="Gene3D" id="3.90.870.10">
    <property type="entry name" value="DHBP synthase"/>
    <property type="match status" value="1"/>
</dbReference>
<dbReference type="Pfam" id="PF01300">
    <property type="entry name" value="Sua5_yciO_yrdC"/>
    <property type="match status" value="1"/>
</dbReference>
<dbReference type="Proteomes" id="UP000252174">
    <property type="component" value="Unassembled WGS sequence"/>
</dbReference>
<comment type="caution">
    <text evidence="2">The sequence shown here is derived from an EMBL/GenBank/DDBJ whole genome shotgun (WGS) entry which is preliminary data.</text>
</comment>
<keyword evidence="3" id="KW-1185">Reference proteome</keyword>
<name>A0A369APQ5_9BURK</name>
<dbReference type="AlphaFoldDB" id="A0A369APQ5"/>
<dbReference type="RefSeq" id="WP_114483310.1">
    <property type="nucleotide sequence ID" value="NZ_QPJU01000005.1"/>
</dbReference>
<dbReference type="PROSITE" id="PS51163">
    <property type="entry name" value="YRDC"/>
    <property type="match status" value="1"/>
</dbReference>